<accession>A0A9K3EHL2</accession>
<comment type="caution">
    <text evidence="2">The sequence shown here is derived from an EMBL/GenBank/DDBJ whole genome shotgun (WGS) entry which is preliminary data.</text>
</comment>
<dbReference type="EMBL" id="MNCJ02000328">
    <property type="protein sequence ID" value="KAF5773213.1"/>
    <property type="molecule type" value="Genomic_DNA"/>
</dbReference>
<feature type="transmembrane region" description="Helical" evidence="1">
    <location>
        <begin position="12"/>
        <end position="36"/>
    </location>
</feature>
<evidence type="ECO:0000256" key="1">
    <source>
        <dbReference type="SAM" id="Phobius"/>
    </source>
</evidence>
<keyword evidence="1 2" id="KW-0812">Transmembrane</keyword>
<name>A0A9K3EHL2_HELAN</name>
<gene>
    <name evidence="2" type="ORF">HanXRQr2_Chr13g0586191</name>
</gene>
<dbReference type="PANTHER" id="PTHR46431">
    <property type="entry name" value="EXPRESSED PROTEIN"/>
    <property type="match status" value="1"/>
</dbReference>
<organism evidence="2 3">
    <name type="scientific">Helianthus annuus</name>
    <name type="common">Common sunflower</name>
    <dbReference type="NCBI Taxonomy" id="4232"/>
    <lineage>
        <taxon>Eukaryota</taxon>
        <taxon>Viridiplantae</taxon>
        <taxon>Streptophyta</taxon>
        <taxon>Embryophyta</taxon>
        <taxon>Tracheophyta</taxon>
        <taxon>Spermatophyta</taxon>
        <taxon>Magnoliopsida</taxon>
        <taxon>eudicotyledons</taxon>
        <taxon>Gunneridae</taxon>
        <taxon>Pentapetalae</taxon>
        <taxon>asterids</taxon>
        <taxon>campanulids</taxon>
        <taxon>Asterales</taxon>
        <taxon>Asteraceae</taxon>
        <taxon>Asteroideae</taxon>
        <taxon>Heliantheae alliance</taxon>
        <taxon>Heliantheae</taxon>
        <taxon>Helianthus</taxon>
    </lineage>
</organism>
<reference evidence="2" key="1">
    <citation type="journal article" date="2017" name="Nature">
        <title>The sunflower genome provides insights into oil metabolism, flowering and Asterid evolution.</title>
        <authorList>
            <person name="Badouin H."/>
            <person name="Gouzy J."/>
            <person name="Grassa C.J."/>
            <person name="Murat F."/>
            <person name="Staton S.E."/>
            <person name="Cottret L."/>
            <person name="Lelandais-Briere C."/>
            <person name="Owens G.L."/>
            <person name="Carrere S."/>
            <person name="Mayjonade B."/>
            <person name="Legrand L."/>
            <person name="Gill N."/>
            <person name="Kane N.C."/>
            <person name="Bowers J.E."/>
            <person name="Hubner S."/>
            <person name="Bellec A."/>
            <person name="Berard A."/>
            <person name="Berges H."/>
            <person name="Blanchet N."/>
            <person name="Boniface M.C."/>
            <person name="Brunel D."/>
            <person name="Catrice O."/>
            <person name="Chaidir N."/>
            <person name="Claudel C."/>
            <person name="Donnadieu C."/>
            <person name="Faraut T."/>
            <person name="Fievet G."/>
            <person name="Helmstetter N."/>
            <person name="King M."/>
            <person name="Knapp S.J."/>
            <person name="Lai Z."/>
            <person name="Le Paslier M.C."/>
            <person name="Lippi Y."/>
            <person name="Lorenzon L."/>
            <person name="Mandel J.R."/>
            <person name="Marage G."/>
            <person name="Marchand G."/>
            <person name="Marquand E."/>
            <person name="Bret-Mestries E."/>
            <person name="Morien E."/>
            <person name="Nambeesan S."/>
            <person name="Nguyen T."/>
            <person name="Pegot-Espagnet P."/>
            <person name="Pouilly N."/>
            <person name="Raftis F."/>
            <person name="Sallet E."/>
            <person name="Schiex T."/>
            <person name="Thomas J."/>
            <person name="Vandecasteele C."/>
            <person name="Vares D."/>
            <person name="Vear F."/>
            <person name="Vautrin S."/>
            <person name="Crespi M."/>
            <person name="Mangin B."/>
            <person name="Burke J.M."/>
            <person name="Salse J."/>
            <person name="Munos S."/>
            <person name="Vincourt P."/>
            <person name="Rieseberg L.H."/>
            <person name="Langlade N.B."/>
        </authorList>
    </citation>
    <scope>NUCLEOTIDE SEQUENCE</scope>
    <source>
        <tissue evidence="2">Leaves</tissue>
    </source>
</reference>
<evidence type="ECO:0000313" key="3">
    <source>
        <dbReference type="Proteomes" id="UP000215914"/>
    </source>
</evidence>
<dbReference type="AlphaFoldDB" id="A0A9K3EHL2"/>
<proteinExistence type="predicted"/>
<reference evidence="2" key="2">
    <citation type="submission" date="2020-06" db="EMBL/GenBank/DDBJ databases">
        <title>Helianthus annuus Genome sequencing and assembly Release 2.</title>
        <authorList>
            <person name="Gouzy J."/>
            <person name="Langlade N."/>
            <person name="Munos S."/>
        </authorList>
    </citation>
    <scope>NUCLEOTIDE SEQUENCE</scope>
    <source>
        <tissue evidence="2">Leaves</tissue>
    </source>
</reference>
<keyword evidence="1" id="KW-1133">Transmembrane helix</keyword>
<protein>
    <submittedName>
        <fullName evidence="2">Transmembrane protein TMEM64</fullName>
    </submittedName>
</protein>
<dbReference type="PANTHER" id="PTHR46431:SF12">
    <property type="entry name" value="SNARE ASSOCIATED GOLGI PROTEIN-RELATED"/>
    <property type="match status" value="1"/>
</dbReference>
<keyword evidence="1" id="KW-0472">Membrane</keyword>
<dbReference type="Proteomes" id="UP000215914">
    <property type="component" value="Unassembled WGS sequence"/>
</dbReference>
<dbReference type="Gramene" id="mRNA:HanXRQr2_Chr13g0586191">
    <property type="protein sequence ID" value="mRNA:HanXRQr2_Chr13g0586191"/>
    <property type="gene ID" value="HanXRQr2_Chr13g0586191"/>
</dbReference>
<keyword evidence="3" id="KW-1185">Reference proteome</keyword>
<evidence type="ECO:0000313" key="2">
    <source>
        <dbReference type="EMBL" id="KAF5773213.1"/>
    </source>
</evidence>
<sequence>MWVAGMSFDYALGFLLIMCGVTIGASLPYFIGSLFYNKIQGWLERYPRKASVIRLAGEGEAYDQF</sequence>